<gene>
    <name evidence="8" type="ORF">K402DRAFT_398211</name>
</gene>
<feature type="domain" description="Prephenate dehydratase" evidence="7">
    <location>
        <begin position="47"/>
        <end position="257"/>
    </location>
</feature>
<dbReference type="Proteomes" id="UP000800041">
    <property type="component" value="Unassembled WGS sequence"/>
</dbReference>
<dbReference type="PANTHER" id="PTHR21022">
    <property type="entry name" value="PREPHENATE DEHYDRATASE P PROTEIN"/>
    <property type="match status" value="1"/>
</dbReference>
<dbReference type="GO" id="GO:0004664">
    <property type="term" value="F:prephenate dehydratase activity"/>
    <property type="evidence" value="ECO:0007669"/>
    <property type="project" value="InterPro"/>
</dbReference>
<organism evidence="8 9">
    <name type="scientific">Aulographum hederae CBS 113979</name>
    <dbReference type="NCBI Taxonomy" id="1176131"/>
    <lineage>
        <taxon>Eukaryota</taxon>
        <taxon>Fungi</taxon>
        <taxon>Dikarya</taxon>
        <taxon>Ascomycota</taxon>
        <taxon>Pezizomycotina</taxon>
        <taxon>Dothideomycetes</taxon>
        <taxon>Pleosporomycetidae</taxon>
        <taxon>Aulographales</taxon>
        <taxon>Aulographaceae</taxon>
    </lineage>
</organism>
<feature type="compositionally biased region" description="Polar residues" evidence="6">
    <location>
        <begin position="1"/>
        <end position="13"/>
    </location>
</feature>
<name>A0A6G1GLU9_9PEZI</name>
<dbReference type="PROSITE" id="PS51171">
    <property type="entry name" value="PREPHENATE_DEHYDR_3"/>
    <property type="match status" value="1"/>
</dbReference>
<dbReference type="CDD" id="cd13532">
    <property type="entry name" value="PBP2_PDT_like"/>
    <property type="match status" value="1"/>
</dbReference>
<dbReference type="SUPFAM" id="SSF53850">
    <property type="entry name" value="Periplasmic binding protein-like II"/>
    <property type="match status" value="1"/>
</dbReference>
<evidence type="ECO:0000256" key="5">
    <source>
        <dbReference type="ARBA" id="ARBA00029440"/>
    </source>
</evidence>
<evidence type="ECO:0000259" key="7">
    <source>
        <dbReference type="PROSITE" id="PS51171"/>
    </source>
</evidence>
<evidence type="ECO:0000313" key="8">
    <source>
        <dbReference type="EMBL" id="KAF1981812.1"/>
    </source>
</evidence>
<reference evidence="8" key="1">
    <citation type="journal article" date="2020" name="Stud. Mycol.">
        <title>101 Dothideomycetes genomes: a test case for predicting lifestyles and emergence of pathogens.</title>
        <authorList>
            <person name="Haridas S."/>
            <person name="Albert R."/>
            <person name="Binder M."/>
            <person name="Bloem J."/>
            <person name="Labutti K."/>
            <person name="Salamov A."/>
            <person name="Andreopoulos B."/>
            <person name="Baker S."/>
            <person name="Barry K."/>
            <person name="Bills G."/>
            <person name="Bluhm B."/>
            <person name="Cannon C."/>
            <person name="Castanera R."/>
            <person name="Culley D."/>
            <person name="Daum C."/>
            <person name="Ezra D."/>
            <person name="Gonzalez J."/>
            <person name="Henrissat B."/>
            <person name="Kuo A."/>
            <person name="Liang C."/>
            <person name="Lipzen A."/>
            <person name="Lutzoni F."/>
            <person name="Magnuson J."/>
            <person name="Mondo S."/>
            <person name="Nolan M."/>
            <person name="Ohm R."/>
            <person name="Pangilinan J."/>
            <person name="Park H.-J."/>
            <person name="Ramirez L."/>
            <person name="Alfaro M."/>
            <person name="Sun H."/>
            <person name="Tritt A."/>
            <person name="Yoshinaga Y."/>
            <person name="Zwiers L.-H."/>
            <person name="Turgeon B."/>
            <person name="Goodwin S."/>
            <person name="Spatafora J."/>
            <person name="Crous P."/>
            <person name="Grigoriev I."/>
        </authorList>
    </citation>
    <scope>NUCLEOTIDE SEQUENCE</scope>
    <source>
        <strain evidence="8">CBS 113979</strain>
    </source>
</reference>
<comment type="pathway">
    <text evidence="5">Amino-acid biosynthesis.</text>
</comment>
<keyword evidence="1" id="KW-0028">Amino-acid biosynthesis</keyword>
<evidence type="ECO:0000256" key="4">
    <source>
        <dbReference type="ARBA" id="ARBA00023239"/>
    </source>
</evidence>
<evidence type="ECO:0000313" key="9">
    <source>
        <dbReference type="Proteomes" id="UP000800041"/>
    </source>
</evidence>
<accession>A0A6G1GLU9</accession>
<keyword evidence="3" id="KW-0584">Phenylalanine biosynthesis</keyword>
<evidence type="ECO:0000256" key="1">
    <source>
        <dbReference type="ARBA" id="ARBA00022605"/>
    </source>
</evidence>
<dbReference type="InterPro" id="IPR018528">
    <property type="entry name" value="Preph_deHydtase_CS"/>
</dbReference>
<dbReference type="Pfam" id="PF00800">
    <property type="entry name" value="PDT"/>
    <property type="match status" value="1"/>
</dbReference>
<evidence type="ECO:0000256" key="6">
    <source>
        <dbReference type="SAM" id="MobiDB-lite"/>
    </source>
</evidence>
<evidence type="ECO:0000256" key="3">
    <source>
        <dbReference type="ARBA" id="ARBA00023222"/>
    </source>
</evidence>
<proteinExistence type="predicted"/>
<dbReference type="GO" id="GO:0009094">
    <property type="term" value="P:L-phenylalanine biosynthetic process"/>
    <property type="evidence" value="ECO:0007669"/>
    <property type="project" value="UniProtKB-KW"/>
</dbReference>
<dbReference type="InterPro" id="IPR001086">
    <property type="entry name" value="Preph_deHydtase"/>
</dbReference>
<dbReference type="GO" id="GO:0005737">
    <property type="term" value="C:cytoplasm"/>
    <property type="evidence" value="ECO:0007669"/>
    <property type="project" value="TreeGrafter"/>
</dbReference>
<evidence type="ECO:0000256" key="2">
    <source>
        <dbReference type="ARBA" id="ARBA00023141"/>
    </source>
</evidence>
<keyword evidence="4" id="KW-0456">Lyase</keyword>
<dbReference type="AlphaFoldDB" id="A0A6G1GLU9"/>
<protein>
    <submittedName>
        <fullName evidence="8">PDT-domain-containing protein</fullName>
    </submittedName>
</protein>
<dbReference type="EMBL" id="ML977193">
    <property type="protein sequence ID" value="KAF1981812.1"/>
    <property type="molecule type" value="Genomic_DNA"/>
</dbReference>
<dbReference type="PROSITE" id="PS00857">
    <property type="entry name" value="PREPHENATE_DEHYDR_1"/>
    <property type="match status" value="1"/>
</dbReference>
<feature type="region of interest" description="Disordered" evidence="6">
    <location>
        <begin position="1"/>
        <end position="32"/>
    </location>
</feature>
<keyword evidence="2" id="KW-0057">Aromatic amino acid biosynthesis</keyword>
<keyword evidence="9" id="KW-1185">Reference proteome</keyword>
<dbReference type="OrthoDB" id="983542at2759"/>
<sequence length="288" mass="32169">MVQKPPSSSQQHPLLQRHNSDPNPISDISMSNSTLPVRERNNMSQPTVAYLGPRASYTHQAALQKFPTDEYAFQPQTEIRDVFEAVQSGKAQRGVVPFENSTNGLVAMTGDLLAGRYWYHPLVRVCGDEYVSVRHCLVGRAMPGVPPMTRKDYAEGDQDPAGHRTEFLHVHELYSHPQAWGQCEKFLGKHLSHASRCNESSTAASAYLVSLEDTPGRTLTMAAIANPKAAEEFGLDVLAEDINDVMGNQTRFLVLRKGETKEEADDLEPTTRFQVSIEMQERAQDRFL</sequence>
<feature type="compositionally biased region" description="Polar residues" evidence="6">
    <location>
        <begin position="21"/>
        <end position="32"/>
    </location>
</feature>
<dbReference type="PANTHER" id="PTHR21022:SF19">
    <property type="entry name" value="PREPHENATE DEHYDRATASE-RELATED"/>
    <property type="match status" value="1"/>
</dbReference>
<dbReference type="Gene3D" id="3.40.190.10">
    <property type="entry name" value="Periplasmic binding protein-like II"/>
    <property type="match status" value="2"/>
</dbReference>